<dbReference type="PROSITE" id="PS50850">
    <property type="entry name" value="MFS"/>
    <property type="match status" value="1"/>
</dbReference>
<evidence type="ECO:0000256" key="4">
    <source>
        <dbReference type="ARBA" id="ARBA00022475"/>
    </source>
</evidence>
<dbReference type="Gene3D" id="1.20.1250.20">
    <property type="entry name" value="MFS general substrate transporter like domains"/>
    <property type="match status" value="1"/>
</dbReference>
<evidence type="ECO:0000256" key="6">
    <source>
        <dbReference type="ARBA" id="ARBA00022989"/>
    </source>
</evidence>
<reference evidence="11" key="1">
    <citation type="journal article" date="2019" name="Int. J. Syst. Evol. Microbiol.">
        <title>The Global Catalogue of Microorganisms (GCM) 10K type strain sequencing project: providing services to taxonomists for standard genome sequencing and annotation.</title>
        <authorList>
            <consortium name="The Broad Institute Genomics Platform"/>
            <consortium name="The Broad Institute Genome Sequencing Center for Infectious Disease"/>
            <person name="Wu L."/>
            <person name="Ma J."/>
        </authorList>
    </citation>
    <scope>NUCLEOTIDE SEQUENCE [LARGE SCALE GENOMIC DNA]</scope>
    <source>
        <strain evidence="11">KCTC 32998</strain>
    </source>
</reference>
<dbReference type="Pfam" id="PF07690">
    <property type="entry name" value="MFS_1"/>
    <property type="match status" value="1"/>
</dbReference>
<name>A0ABQ3EBK7_9GAMM</name>
<keyword evidence="4" id="KW-1003">Cell membrane</keyword>
<keyword evidence="11" id="KW-1185">Reference proteome</keyword>
<comment type="similarity">
    <text evidence="2">Belongs to the major facilitator superfamily. EmrB family.</text>
</comment>
<feature type="transmembrane region" description="Helical" evidence="8">
    <location>
        <begin position="408"/>
        <end position="430"/>
    </location>
</feature>
<feature type="transmembrane region" description="Helical" evidence="8">
    <location>
        <begin position="288"/>
        <end position="309"/>
    </location>
</feature>
<evidence type="ECO:0000256" key="3">
    <source>
        <dbReference type="ARBA" id="ARBA00022448"/>
    </source>
</evidence>
<accession>A0ABQ3EBK7</accession>
<dbReference type="InterPro" id="IPR036259">
    <property type="entry name" value="MFS_trans_sf"/>
</dbReference>
<dbReference type="Gene3D" id="1.20.1720.10">
    <property type="entry name" value="Multidrug resistance protein D"/>
    <property type="match status" value="1"/>
</dbReference>
<dbReference type="PANTHER" id="PTHR42718">
    <property type="entry name" value="MAJOR FACILITATOR SUPERFAMILY MULTIDRUG TRANSPORTER MFSC"/>
    <property type="match status" value="1"/>
</dbReference>
<feature type="transmembrane region" description="Helical" evidence="8">
    <location>
        <begin position="498"/>
        <end position="516"/>
    </location>
</feature>
<keyword evidence="3" id="KW-0813">Transport</keyword>
<keyword evidence="7 8" id="KW-0472">Membrane</keyword>
<feature type="transmembrane region" description="Helical" evidence="8">
    <location>
        <begin position="315"/>
        <end position="335"/>
    </location>
</feature>
<feature type="transmembrane region" description="Helical" evidence="8">
    <location>
        <begin position="377"/>
        <end position="396"/>
    </location>
</feature>
<feature type="transmembrane region" description="Helical" evidence="8">
    <location>
        <begin position="119"/>
        <end position="143"/>
    </location>
</feature>
<dbReference type="InterPro" id="IPR004638">
    <property type="entry name" value="EmrB-like"/>
</dbReference>
<evidence type="ECO:0000256" key="1">
    <source>
        <dbReference type="ARBA" id="ARBA00004651"/>
    </source>
</evidence>
<proteinExistence type="inferred from homology"/>
<keyword evidence="6 8" id="KW-1133">Transmembrane helix</keyword>
<sequence>MSEVATPEAPAGNHAGPQDMPSWHHRFGFIAAVFGMFMAILDIQIVASSLNEIQAGVSASSDEISWIQTSYLVAEIIMIPLSGVLMRWLSTRVAFVISCAGFTLASLGCALASSIEQLIILRAIQGFMGGAMIPITQAVSFSLFPRRKMGAVQGVIGMVVTMAPSIGPTVGGYVTELFSWHWLFLANVIPGICVTIAAWRFLDVDEGDPEVAKRLDFQGLILIALFLGSLEFVLEEGPGDDWFASELIIWMTLLCVVSCIGFFWRVLTARYPIVDLHAFKNLNFSIGTGLVFIVGIAMYGLVYLMPLFLGNVRGYSSLQIGEVMFVTGVSMFFTAPLVGRLTNSVDLRLLLFMGLLLIGIGTAMNSNLTDESGFWQFFWPQIVRGIGMIMCIIPASRIAMGTLPPQELGNAAGLFSVMRNLGGAVGLAMLDTVRDWREDFHWNQLIGSLNQGRLVVQQQIENYQSMLVGHVADPYHSAVAQLGQRVGIQTQVLAYNDIFLWMGCIYLLSVPLVFLLKKIEH</sequence>
<dbReference type="CDD" id="cd17503">
    <property type="entry name" value="MFS_LmrB_MDR_like"/>
    <property type="match status" value="1"/>
</dbReference>
<evidence type="ECO:0000256" key="2">
    <source>
        <dbReference type="ARBA" id="ARBA00008537"/>
    </source>
</evidence>
<evidence type="ECO:0000259" key="9">
    <source>
        <dbReference type="PROSITE" id="PS50850"/>
    </source>
</evidence>
<comment type="subcellular location">
    <subcellularLocation>
        <location evidence="1">Cell membrane</location>
        <topology evidence="1">Multi-pass membrane protein</topology>
    </subcellularLocation>
</comment>
<keyword evidence="5 8" id="KW-0812">Transmembrane</keyword>
<feature type="transmembrane region" description="Helical" evidence="8">
    <location>
        <begin position="180"/>
        <end position="202"/>
    </location>
</feature>
<feature type="transmembrane region" description="Helical" evidence="8">
    <location>
        <begin position="155"/>
        <end position="174"/>
    </location>
</feature>
<gene>
    <name evidence="10" type="ORF">GCM10009038_34270</name>
</gene>
<dbReference type="EMBL" id="BMZI01000008">
    <property type="protein sequence ID" value="GHB32543.1"/>
    <property type="molecule type" value="Genomic_DNA"/>
</dbReference>
<dbReference type="InterPro" id="IPR011701">
    <property type="entry name" value="MFS"/>
</dbReference>
<dbReference type="PANTHER" id="PTHR42718:SF9">
    <property type="entry name" value="MAJOR FACILITATOR SUPERFAMILY MULTIDRUG TRANSPORTER MFSC"/>
    <property type="match status" value="1"/>
</dbReference>
<dbReference type="Proteomes" id="UP000646745">
    <property type="component" value="Unassembled WGS sequence"/>
</dbReference>
<dbReference type="RefSeq" id="WP_189445951.1">
    <property type="nucleotide sequence ID" value="NZ_BMZI01000008.1"/>
</dbReference>
<dbReference type="NCBIfam" id="TIGR00711">
    <property type="entry name" value="efflux_EmrB"/>
    <property type="match status" value="1"/>
</dbReference>
<comment type="caution">
    <text evidence="10">The sequence shown here is derived from an EMBL/GenBank/DDBJ whole genome shotgun (WGS) entry which is preliminary data.</text>
</comment>
<evidence type="ECO:0000256" key="8">
    <source>
        <dbReference type="SAM" id="Phobius"/>
    </source>
</evidence>
<feature type="transmembrane region" description="Helical" evidence="8">
    <location>
        <begin position="347"/>
        <end position="365"/>
    </location>
</feature>
<feature type="transmembrane region" description="Helical" evidence="8">
    <location>
        <begin position="93"/>
        <end position="113"/>
    </location>
</feature>
<feature type="transmembrane region" description="Helical" evidence="8">
    <location>
        <begin position="66"/>
        <end position="86"/>
    </location>
</feature>
<evidence type="ECO:0000256" key="5">
    <source>
        <dbReference type="ARBA" id="ARBA00022692"/>
    </source>
</evidence>
<feature type="domain" description="Major facilitator superfamily (MFS) profile" evidence="9">
    <location>
        <begin position="28"/>
        <end position="521"/>
    </location>
</feature>
<evidence type="ECO:0000313" key="11">
    <source>
        <dbReference type="Proteomes" id="UP000646745"/>
    </source>
</evidence>
<evidence type="ECO:0000256" key="7">
    <source>
        <dbReference type="ARBA" id="ARBA00023136"/>
    </source>
</evidence>
<protein>
    <submittedName>
        <fullName evidence="10">MFS transporter</fullName>
    </submittedName>
</protein>
<feature type="transmembrane region" description="Helical" evidence="8">
    <location>
        <begin position="27"/>
        <end position="46"/>
    </location>
</feature>
<organism evidence="10 11">
    <name type="scientific">Salinicola rhizosphaerae</name>
    <dbReference type="NCBI Taxonomy" id="1443141"/>
    <lineage>
        <taxon>Bacteria</taxon>
        <taxon>Pseudomonadati</taxon>
        <taxon>Pseudomonadota</taxon>
        <taxon>Gammaproteobacteria</taxon>
        <taxon>Oceanospirillales</taxon>
        <taxon>Halomonadaceae</taxon>
        <taxon>Salinicola</taxon>
    </lineage>
</organism>
<evidence type="ECO:0000313" key="10">
    <source>
        <dbReference type="EMBL" id="GHB32543.1"/>
    </source>
</evidence>
<dbReference type="InterPro" id="IPR020846">
    <property type="entry name" value="MFS_dom"/>
</dbReference>
<feature type="transmembrane region" description="Helical" evidence="8">
    <location>
        <begin position="247"/>
        <end position="267"/>
    </location>
</feature>
<dbReference type="SUPFAM" id="SSF103473">
    <property type="entry name" value="MFS general substrate transporter"/>
    <property type="match status" value="1"/>
</dbReference>
<feature type="transmembrane region" description="Helical" evidence="8">
    <location>
        <begin position="214"/>
        <end position="235"/>
    </location>
</feature>